<reference evidence="11" key="2">
    <citation type="submission" date="2023-05" db="EMBL/GenBank/DDBJ databases">
        <authorList>
            <person name="Fouks B."/>
        </authorList>
    </citation>
    <scope>NUCLEOTIDE SEQUENCE</scope>
    <source>
        <strain evidence="11">Stay&amp;Tobe</strain>
        <tissue evidence="11">Testes</tissue>
    </source>
</reference>
<keyword evidence="7" id="KW-0675">Receptor</keyword>
<keyword evidence="4 9" id="KW-0812">Transmembrane</keyword>
<evidence type="ECO:0000256" key="8">
    <source>
        <dbReference type="ARBA" id="ARBA00023180"/>
    </source>
</evidence>
<evidence type="ECO:0000256" key="9">
    <source>
        <dbReference type="SAM" id="Phobius"/>
    </source>
</evidence>
<evidence type="ECO:0000313" key="11">
    <source>
        <dbReference type="EMBL" id="KAJ9576760.1"/>
    </source>
</evidence>
<dbReference type="AlphaFoldDB" id="A0AAD8E4B0"/>
<protein>
    <recommendedName>
        <fullName evidence="10">Ionotropic glutamate receptor C-terminal domain-containing protein</fullName>
    </recommendedName>
</protein>
<sequence length="357" mass="41840">MEKDGFELKLIEIVASHLNLDISNSTDYMPLRHRVWFQDDPSARNPLDPITYMERYYTIKYTWFVPRAESQTHLSSLTRVFTLNTWVCILLTMVVVSLSLKILNVPISSGYSEHILNTCSVFLSVPVNRMPRHDRLRTVFFAWVLFSLFFMTVFQAFITSFFTDPGKHHQIDTNEELENSNLNLSFIRQIGALNCWKLFVANRSEFILFKNRYTMFRYFLNFPNFAVLTSEEMVMYNLRFLGELNNSVYFHKFSGDVINIHKTLNMDNTSPFVPLINTVIKRLVEAGIVDEIVESVVDPSGYWQRSRSRVSLLANFFPLSLFHTFSCFIYLIVGWIFSCCVFLVELIVFKFKMYVTS</sequence>
<comment type="similarity">
    <text evidence="2">Belongs to the glutamate-gated ion channel (TC 1.A.10.1) family.</text>
</comment>
<evidence type="ECO:0000256" key="4">
    <source>
        <dbReference type="ARBA" id="ARBA00022692"/>
    </source>
</evidence>
<evidence type="ECO:0000256" key="6">
    <source>
        <dbReference type="ARBA" id="ARBA00023136"/>
    </source>
</evidence>
<accession>A0AAD8E4B0</accession>
<feature type="domain" description="Ionotropic glutamate receptor C-terminal" evidence="10">
    <location>
        <begin position="83"/>
        <end position="203"/>
    </location>
</feature>
<dbReference type="InterPro" id="IPR052192">
    <property type="entry name" value="Insect_Ionotropic_Sensory_Rcpt"/>
</dbReference>
<feature type="transmembrane region" description="Helical" evidence="9">
    <location>
        <begin position="83"/>
        <end position="103"/>
    </location>
</feature>
<evidence type="ECO:0000256" key="2">
    <source>
        <dbReference type="ARBA" id="ARBA00008685"/>
    </source>
</evidence>
<dbReference type="Gene3D" id="1.10.287.70">
    <property type="match status" value="1"/>
</dbReference>
<organism evidence="11 12">
    <name type="scientific">Diploptera punctata</name>
    <name type="common">Pacific beetle cockroach</name>
    <dbReference type="NCBI Taxonomy" id="6984"/>
    <lineage>
        <taxon>Eukaryota</taxon>
        <taxon>Metazoa</taxon>
        <taxon>Ecdysozoa</taxon>
        <taxon>Arthropoda</taxon>
        <taxon>Hexapoda</taxon>
        <taxon>Insecta</taxon>
        <taxon>Pterygota</taxon>
        <taxon>Neoptera</taxon>
        <taxon>Polyneoptera</taxon>
        <taxon>Dictyoptera</taxon>
        <taxon>Blattodea</taxon>
        <taxon>Blaberoidea</taxon>
        <taxon>Blaberidae</taxon>
        <taxon>Diplopterinae</taxon>
        <taxon>Diploptera</taxon>
    </lineage>
</organism>
<dbReference type="PANTHER" id="PTHR42643">
    <property type="entry name" value="IONOTROPIC RECEPTOR 20A-RELATED"/>
    <property type="match status" value="1"/>
</dbReference>
<feature type="transmembrane region" description="Helical" evidence="9">
    <location>
        <begin position="139"/>
        <end position="162"/>
    </location>
</feature>
<evidence type="ECO:0000259" key="10">
    <source>
        <dbReference type="Pfam" id="PF00060"/>
    </source>
</evidence>
<dbReference type="InterPro" id="IPR001320">
    <property type="entry name" value="Iontro_rcpt_C"/>
</dbReference>
<keyword evidence="8" id="KW-0325">Glycoprotein</keyword>
<dbReference type="Pfam" id="PF00060">
    <property type="entry name" value="Lig_chan"/>
    <property type="match status" value="1"/>
</dbReference>
<dbReference type="PANTHER" id="PTHR42643:SF24">
    <property type="entry name" value="IONOTROPIC RECEPTOR 60A"/>
    <property type="match status" value="1"/>
</dbReference>
<dbReference type="GO" id="GO:0050906">
    <property type="term" value="P:detection of stimulus involved in sensory perception"/>
    <property type="evidence" value="ECO:0007669"/>
    <property type="project" value="UniProtKB-ARBA"/>
</dbReference>
<dbReference type="EMBL" id="JASPKZ010009416">
    <property type="protein sequence ID" value="KAJ9576760.1"/>
    <property type="molecule type" value="Genomic_DNA"/>
</dbReference>
<dbReference type="Proteomes" id="UP001233999">
    <property type="component" value="Unassembled WGS sequence"/>
</dbReference>
<evidence type="ECO:0000256" key="3">
    <source>
        <dbReference type="ARBA" id="ARBA00022475"/>
    </source>
</evidence>
<gene>
    <name evidence="11" type="ORF">L9F63_025341</name>
</gene>
<keyword evidence="5 9" id="KW-1133">Transmembrane helix</keyword>
<feature type="transmembrane region" description="Helical" evidence="9">
    <location>
        <begin position="328"/>
        <end position="349"/>
    </location>
</feature>
<comment type="caution">
    <text evidence="11">The sequence shown here is derived from an EMBL/GenBank/DDBJ whole genome shotgun (WGS) entry which is preliminary data.</text>
</comment>
<keyword evidence="6 9" id="KW-0472">Membrane</keyword>
<dbReference type="GO" id="GO:0005886">
    <property type="term" value="C:plasma membrane"/>
    <property type="evidence" value="ECO:0007669"/>
    <property type="project" value="UniProtKB-SubCell"/>
</dbReference>
<reference evidence="11" key="1">
    <citation type="journal article" date="2023" name="IScience">
        <title>Live-bearing cockroach genome reveals convergent evolutionary mechanisms linked to viviparity in insects and beyond.</title>
        <authorList>
            <person name="Fouks B."/>
            <person name="Harrison M.C."/>
            <person name="Mikhailova A.A."/>
            <person name="Marchal E."/>
            <person name="English S."/>
            <person name="Carruthers M."/>
            <person name="Jennings E.C."/>
            <person name="Chiamaka E.L."/>
            <person name="Frigard R.A."/>
            <person name="Pippel M."/>
            <person name="Attardo G.M."/>
            <person name="Benoit J.B."/>
            <person name="Bornberg-Bauer E."/>
            <person name="Tobe S.S."/>
        </authorList>
    </citation>
    <scope>NUCLEOTIDE SEQUENCE</scope>
    <source>
        <strain evidence="11">Stay&amp;Tobe</strain>
    </source>
</reference>
<name>A0AAD8E4B0_DIPPU</name>
<dbReference type="GO" id="GO:0015276">
    <property type="term" value="F:ligand-gated monoatomic ion channel activity"/>
    <property type="evidence" value="ECO:0007669"/>
    <property type="project" value="InterPro"/>
</dbReference>
<comment type="subcellular location">
    <subcellularLocation>
        <location evidence="1">Cell membrane</location>
        <topology evidence="1">Multi-pass membrane protein</topology>
    </subcellularLocation>
</comment>
<evidence type="ECO:0000256" key="1">
    <source>
        <dbReference type="ARBA" id="ARBA00004651"/>
    </source>
</evidence>
<evidence type="ECO:0000313" key="12">
    <source>
        <dbReference type="Proteomes" id="UP001233999"/>
    </source>
</evidence>
<keyword evidence="3" id="KW-1003">Cell membrane</keyword>
<evidence type="ECO:0000256" key="5">
    <source>
        <dbReference type="ARBA" id="ARBA00022989"/>
    </source>
</evidence>
<evidence type="ECO:0000256" key="7">
    <source>
        <dbReference type="ARBA" id="ARBA00023170"/>
    </source>
</evidence>
<proteinExistence type="inferred from homology"/>
<keyword evidence="12" id="KW-1185">Reference proteome</keyword>